<keyword evidence="2" id="KW-0677">Repeat</keyword>
<dbReference type="PROSITE" id="PS00028">
    <property type="entry name" value="ZINC_FINGER_C2H2_1"/>
    <property type="match status" value="4"/>
</dbReference>
<dbReference type="Gene3D" id="3.30.160.60">
    <property type="entry name" value="Classic Zinc Finger"/>
    <property type="match status" value="4"/>
</dbReference>
<evidence type="ECO:0000313" key="9">
    <source>
        <dbReference type="Proteomes" id="UP000219286"/>
    </source>
</evidence>
<dbReference type="PANTHER" id="PTHR23235">
    <property type="entry name" value="KRUEPPEL-LIKE TRANSCRIPTION FACTOR"/>
    <property type="match status" value="1"/>
</dbReference>
<dbReference type="InterPro" id="IPR036236">
    <property type="entry name" value="Znf_C2H2_sf"/>
</dbReference>
<evidence type="ECO:0000259" key="7">
    <source>
        <dbReference type="PROSITE" id="PS50157"/>
    </source>
</evidence>
<dbReference type="FunFam" id="3.30.160.60:FF:002343">
    <property type="entry name" value="Zinc finger protein 33A"/>
    <property type="match status" value="1"/>
</dbReference>
<feature type="compositionally biased region" description="Low complexity" evidence="6">
    <location>
        <begin position="159"/>
        <end position="173"/>
    </location>
</feature>
<dbReference type="GO" id="GO:0008270">
    <property type="term" value="F:zinc ion binding"/>
    <property type="evidence" value="ECO:0007669"/>
    <property type="project" value="UniProtKB-KW"/>
</dbReference>
<keyword evidence="3 5" id="KW-0863">Zinc-finger</keyword>
<dbReference type="PROSITE" id="PS50157">
    <property type="entry name" value="ZINC_FINGER_C2H2_2"/>
    <property type="match status" value="4"/>
</dbReference>
<proteinExistence type="predicted"/>
<feature type="domain" description="C2H2-type" evidence="7">
    <location>
        <begin position="309"/>
        <end position="336"/>
    </location>
</feature>
<feature type="domain" description="C2H2-type" evidence="7">
    <location>
        <begin position="249"/>
        <end position="278"/>
    </location>
</feature>
<feature type="compositionally biased region" description="Polar residues" evidence="6">
    <location>
        <begin position="134"/>
        <end position="147"/>
    </location>
</feature>
<evidence type="ECO:0000313" key="8">
    <source>
        <dbReference type="EMBL" id="OTA04076.1"/>
    </source>
</evidence>
<feature type="region of interest" description="Disordered" evidence="6">
    <location>
        <begin position="62"/>
        <end position="178"/>
    </location>
</feature>
<evidence type="ECO:0000256" key="5">
    <source>
        <dbReference type="PROSITE-ProRule" id="PRU00042"/>
    </source>
</evidence>
<keyword evidence="1" id="KW-0479">Metal-binding</keyword>
<feature type="compositionally biased region" description="Polar residues" evidence="6">
    <location>
        <begin position="62"/>
        <end position="72"/>
    </location>
</feature>
<dbReference type="Pfam" id="PF00096">
    <property type="entry name" value="zf-C2H2"/>
    <property type="match status" value="4"/>
</dbReference>
<evidence type="ECO:0000256" key="6">
    <source>
        <dbReference type="SAM" id="MobiDB-lite"/>
    </source>
</evidence>
<evidence type="ECO:0000256" key="2">
    <source>
        <dbReference type="ARBA" id="ARBA00022737"/>
    </source>
</evidence>
<name>A0A2H2ZPP4_TRIPA</name>
<keyword evidence="4" id="KW-0862">Zinc</keyword>
<evidence type="ECO:0000256" key="4">
    <source>
        <dbReference type="ARBA" id="ARBA00022833"/>
    </source>
</evidence>
<dbReference type="GO" id="GO:0000981">
    <property type="term" value="F:DNA-binding transcription factor activity, RNA polymerase II-specific"/>
    <property type="evidence" value="ECO:0007669"/>
    <property type="project" value="TreeGrafter"/>
</dbReference>
<dbReference type="EMBL" id="LFMI01000471">
    <property type="protein sequence ID" value="OTA04076.1"/>
    <property type="molecule type" value="Genomic_DNA"/>
</dbReference>
<sequence>MALAAQQHTQGDWGRWSHQIPQSIPIMGSPGFMSYDPRAQDGSQMQRQVSAQYLVNSNYNQPPMPTASSPQYQHAGPFSYMPYHSPPPSTPLGSPFKSEFPEHPLTRMTHSTADRHHSQAMRDYQPYSPVSRRGSISSVATKPSAASVTPGPATPGAVTSSSNTQSPSTPNPQAASQLVSSKTLTYNETIHPEDRISFKTDVDELMKAIQKTQTTEECQQTLTPARTPKNCTTSTPVLRTQSGKPRKQWVCDGPNCGKAFVQKTHRDIHQRTHTGHRPYVCTMENCGLTFSQRGNLKTHIRRHTGEKPFSCAACGKCFAQRGNLRSHEETHKGLKPFVCRLDDCNKSFSQLGNMKTHQNNFHKETLQKLTHMFVQFSEHGEVPRDYQDLFEYFQKHYKNSNKGVKGRGKTRAVAARGPQNSEFRQAASPVPALLKTPATTHLPQMTMPAHDPHGRMSPYAMTQGAANTLSNVLRNPNPSYSLYGPMFTPGPVRDGVFHMGITSHLS</sequence>
<feature type="domain" description="C2H2-type" evidence="7">
    <location>
        <begin position="279"/>
        <end position="308"/>
    </location>
</feature>
<dbReference type="AlphaFoldDB" id="A0A2H2ZPP4"/>
<protein>
    <submittedName>
        <fullName evidence="8">C2H2 transcriptional regulator</fullName>
    </submittedName>
</protein>
<reference evidence="8 9" key="1">
    <citation type="journal article" date="2015" name="Genome Announc.">
        <title>Genome sequence and annotation of Trichoderma parareesei, the ancestor of the cellulase producer Trichoderma reesei.</title>
        <authorList>
            <person name="Yang D."/>
            <person name="Pomraning K."/>
            <person name="Kopchinskiy A."/>
            <person name="Karimi Aghcheh R."/>
            <person name="Atanasova L."/>
            <person name="Chenthamara K."/>
            <person name="Baker S.E."/>
            <person name="Zhang R."/>
            <person name="Shen Q."/>
            <person name="Freitag M."/>
            <person name="Kubicek C.P."/>
            <person name="Druzhinina I.S."/>
        </authorList>
    </citation>
    <scope>NUCLEOTIDE SEQUENCE [LARGE SCALE GENOMIC DNA]</scope>
    <source>
        <strain evidence="8 9">CBS 125925</strain>
    </source>
</reference>
<dbReference type="SUPFAM" id="SSF57667">
    <property type="entry name" value="beta-beta-alpha zinc fingers"/>
    <property type="match status" value="2"/>
</dbReference>
<dbReference type="FunFam" id="3.30.160.60:FF:002157">
    <property type="entry name" value="Transcription factor"/>
    <property type="match status" value="1"/>
</dbReference>
<comment type="caution">
    <text evidence="8">The sequence shown here is derived from an EMBL/GenBank/DDBJ whole genome shotgun (WGS) entry which is preliminary data.</text>
</comment>
<dbReference type="OrthoDB" id="427030at2759"/>
<dbReference type="SMART" id="SM00355">
    <property type="entry name" value="ZnF_C2H2"/>
    <property type="match status" value="4"/>
</dbReference>
<accession>A0A2H2ZPP4</accession>
<dbReference type="InterPro" id="IPR013087">
    <property type="entry name" value="Znf_C2H2_type"/>
</dbReference>
<gene>
    <name evidence="8" type="ORF">A9Z42_0046150</name>
</gene>
<feature type="domain" description="C2H2-type" evidence="7">
    <location>
        <begin position="337"/>
        <end position="362"/>
    </location>
</feature>
<evidence type="ECO:0000256" key="3">
    <source>
        <dbReference type="ARBA" id="ARBA00022771"/>
    </source>
</evidence>
<dbReference type="Proteomes" id="UP000219286">
    <property type="component" value="Unassembled WGS sequence"/>
</dbReference>
<organism evidence="8 9">
    <name type="scientific">Trichoderma parareesei</name>
    <name type="common">Filamentous fungus</name>
    <dbReference type="NCBI Taxonomy" id="858221"/>
    <lineage>
        <taxon>Eukaryota</taxon>
        <taxon>Fungi</taxon>
        <taxon>Dikarya</taxon>
        <taxon>Ascomycota</taxon>
        <taxon>Pezizomycotina</taxon>
        <taxon>Sordariomycetes</taxon>
        <taxon>Hypocreomycetidae</taxon>
        <taxon>Hypocreales</taxon>
        <taxon>Hypocreaceae</taxon>
        <taxon>Trichoderma</taxon>
    </lineage>
</organism>
<evidence type="ECO:0000256" key="1">
    <source>
        <dbReference type="ARBA" id="ARBA00022723"/>
    </source>
</evidence>
<keyword evidence="9" id="KW-1185">Reference proteome</keyword>
<dbReference type="PANTHER" id="PTHR23235:SF176">
    <property type="entry name" value="C2H2-TYPE DOMAIN-CONTAINING PROTEIN"/>
    <property type="match status" value="1"/>
</dbReference>
<dbReference type="GO" id="GO:0000978">
    <property type="term" value="F:RNA polymerase II cis-regulatory region sequence-specific DNA binding"/>
    <property type="evidence" value="ECO:0007669"/>
    <property type="project" value="TreeGrafter"/>
</dbReference>
<dbReference type="FunFam" id="3.30.160.60:FF:000557">
    <property type="entry name" value="zinc finger and SCAN domain-containing protein 29"/>
    <property type="match status" value="1"/>
</dbReference>